<reference evidence="6 7" key="1">
    <citation type="submission" date="2020-07" db="EMBL/GenBank/DDBJ databases">
        <title>Metarhizium humberi genome.</title>
        <authorList>
            <person name="Lysoe E."/>
        </authorList>
    </citation>
    <scope>NUCLEOTIDE SEQUENCE [LARGE SCALE GENOMIC DNA]</scope>
    <source>
        <strain evidence="6 7">ESALQ1638</strain>
    </source>
</reference>
<dbReference type="InterPro" id="IPR027417">
    <property type="entry name" value="P-loop_NTPase"/>
</dbReference>
<keyword evidence="1" id="KW-0802">TPR repeat</keyword>
<feature type="domain" description="NB-ARC" evidence="3">
    <location>
        <begin position="593"/>
        <end position="754"/>
    </location>
</feature>
<feature type="domain" description="DUF7779" evidence="5">
    <location>
        <begin position="843"/>
        <end position="907"/>
    </location>
</feature>
<dbReference type="InterPro" id="IPR056681">
    <property type="entry name" value="DUF7779"/>
</dbReference>
<dbReference type="GO" id="GO:0043531">
    <property type="term" value="F:ADP binding"/>
    <property type="evidence" value="ECO:0007669"/>
    <property type="project" value="InterPro"/>
</dbReference>
<dbReference type="InterPro" id="IPR019734">
    <property type="entry name" value="TPR_rpt"/>
</dbReference>
<feature type="region of interest" description="Disordered" evidence="2">
    <location>
        <begin position="1209"/>
        <end position="1238"/>
    </location>
</feature>
<protein>
    <recommendedName>
        <fullName evidence="8">Kinesin light chain</fullName>
    </recommendedName>
</protein>
<evidence type="ECO:0000256" key="1">
    <source>
        <dbReference type="PROSITE-ProRule" id="PRU00339"/>
    </source>
</evidence>
<dbReference type="PROSITE" id="PS50005">
    <property type="entry name" value="TPR"/>
    <property type="match status" value="1"/>
</dbReference>
<dbReference type="Proteomes" id="UP000764110">
    <property type="component" value="Unassembled WGS sequence"/>
</dbReference>
<comment type="caution">
    <text evidence="6">The sequence shown here is derived from an EMBL/GenBank/DDBJ whole genome shotgun (WGS) entry which is preliminary data.</text>
</comment>
<dbReference type="Pfam" id="PF25000">
    <property type="entry name" value="DUF7779"/>
    <property type="match status" value="1"/>
</dbReference>
<feature type="domain" description="Nucleoside phosphorylase" evidence="4">
    <location>
        <begin position="15"/>
        <end position="292"/>
    </location>
</feature>
<dbReference type="Pfam" id="PF13424">
    <property type="entry name" value="TPR_12"/>
    <property type="match status" value="2"/>
</dbReference>
<gene>
    <name evidence="6" type="ORF">MHUMG1_10629</name>
</gene>
<evidence type="ECO:0000259" key="3">
    <source>
        <dbReference type="Pfam" id="PF00931"/>
    </source>
</evidence>
<dbReference type="AlphaFoldDB" id="A0A9P8M118"/>
<dbReference type="InterPro" id="IPR053137">
    <property type="entry name" value="NLR-like"/>
</dbReference>
<dbReference type="NCBIfam" id="NF040586">
    <property type="entry name" value="FxSxx_TPR"/>
    <property type="match status" value="1"/>
</dbReference>
<evidence type="ECO:0000256" key="2">
    <source>
        <dbReference type="SAM" id="MobiDB-lite"/>
    </source>
</evidence>
<dbReference type="GO" id="GO:0003824">
    <property type="term" value="F:catalytic activity"/>
    <property type="evidence" value="ECO:0007669"/>
    <property type="project" value="InterPro"/>
</dbReference>
<proteinExistence type="predicted"/>
<dbReference type="SUPFAM" id="SSF48452">
    <property type="entry name" value="TPR-like"/>
    <property type="match status" value="2"/>
</dbReference>
<dbReference type="InterPro" id="IPR000845">
    <property type="entry name" value="Nucleoside_phosphorylase_d"/>
</dbReference>
<dbReference type="Gene3D" id="1.25.40.10">
    <property type="entry name" value="Tetratricopeptide repeat domain"/>
    <property type="match status" value="2"/>
</dbReference>
<feature type="repeat" description="TPR" evidence="1">
    <location>
        <begin position="1049"/>
        <end position="1082"/>
    </location>
</feature>
<dbReference type="Pfam" id="PF00931">
    <property type="entry name" value="NB-ARC"/>
    <property type="match status" value="2"/>
</dbReference>
<evidence type="ECO:0000259" key="5">
    <source>
        <dbReference type="Pfam" id="PF25000"/>
    </source>
</evidence>
<dbReference type="Pfam" id="PF01048">
    <property type="entry name" value="PNP_UDP_1"/>
    <property type="match status" value="1"/>
</dbReference>
<dbReference type="EMBL" id="JACEFI010000077">
    <property type="protein sequence ID" value="KAH0591637.1"/>
    <property type="molecule type" value="Genomic_DNA"/>
</dbReference>
<dbReference type="InterPro" id="IPR011990">
    <property type="entry name" value="TPR-like_helical_dom_sf"/>
</dbReference>
<dbReference type="SUPFAM" id="SSF52540">
    <property type="entry name" value="P-loop containing nucleoside triphosphate hydrolases"/>
    <property type="match status" value="2"/>
</dbReference>
<evidence type="ECO:0000313" key="6">
    <source>
        <dbReference type="EMBL" id="KAH0591637.1"/>
    </source>
</evidence>
<evidence type="ECO:0000313" key="7">
    <source>
        <dbReference type="Proteomes" id="UP000764110"/>
    </source>
</evidence>
<dbReference type="SMART" id="SM00028">
    <property type="entry name" value="TPR"/>
    <property type="match status" value="6"/>
</dbReference>
<dbReference type="GO" id="GO:0009116">
    <property type="term" value="P:nucleoside metabolic process"/>
    <property type="evidence" value="ECO:0007669"/>
    <property type="project" value="InterPro"/>
</dbReference>
<dbReference type="Pfam" id="PF13374">
    <property type="entry name" value="TPR_10"/>
    <property type="match status" value="1"/>
</dbReference>
<accession>A0A9P8M118</accession>
<dbReference type="InterPro" id="IPR035994">
    <property type="entry name" value="Nucleoside_phosphorylase_sf"/>
</dbReference>
<feature type="compositionally biased region" description="Basic and acidic residues" evidence="2">
    <location>
        <begin position="1221"/>
        <end position="1230"/>
    </location>
</feature>
<dbReference type="Gene3D" id="3.40.50.1580">
    <property type="entry name" value="Nucleoside phosphorylase domain"/>
    <property type="match status" value="1"/>
</dbReference>
<dbReference type="Gene3D" id="3.40.50.300">
    <property type="entry name" value="P-loop containing nucleotide triphosphate hydrolases"/>
    <property type="match status" value="2"/>
</dbReference>
<organism evidence="6 7">
    <name type="scientific">Metarhizium humberi</name>
    <dbReference type="NCBI Taxonomy" id="2596975"/>
    <lineage>
        <taxon>Eukaryota</taxon>
        <taxon>Fungi</taxon>
        <taxon>Dikarya</taxon>
        <taxon>Ascomycota</taxon>
        <taxon>Pezizomycotina</taxon>
        <taxon>Sordariomycetes</taxon>
        <taxon>Hypocreomycetidae</taxon>
        <taxon>Hypocreales</taxon>
        <taxon>Clavicipitaceae</taxon>
        <taxon>Metarhizium</taxon>
    </lineage>
</organism>
<evidence type="ECO:0008006" key="8">
    <source>
        <dbReference type="Google" id="ProtNLM"/>
    </source>
</evidence>
<feature type="domain" description="NB-ARC" evidence="3">
    <location>
        <begin position="360"/>
        <end position="533"/>
    </location>
</feature>
<sequence length="1238" mass="138710">MEARIPLSNNDYTVGWICALPVETAAATLMLDKIHPLLPRLPMDDNTYILGSIREHNVVIASLPSGAYGHTSAATVGMQLLSSFPAVRIGLMVGIGGGVPSSNVDIRLGDIVVSQPLDTFGGVIQYDLGKVLDGAQFKRTGTLNRPPKVLLTALATLQARHLTEDSRVIEFVSKAQAKIAPHKTRRFVRPTQEDCLFQAEYDHVASDTCMNCDRSKLIPRSPRKHQEPVIHYGLIGSANQMVRDGMRRDQLARDLGIYCVEMEAAGLMNDFPCLVIRGICDYADSHKNKEWQGYAAVVAAAYAKELLSVVPIGQINSTATARATISDSGERLQISTCVQSFSVPLDLPAVPAIENFWGRQDELDKLWQHLQPTSSRSRKVAILHGLEGIGKTQLAIRFAQDHKHDFTAIIWLSGKDRGTLLRSLSSILPRLPGQSQNNEAVHDEEVEQRARHVLRWLALEGNSRWLIIFDNIDQYSPTNIANSDADNIGEFFPPADHGSILLTSRLQKLTELGKSFPINKLDPDDAIELLMQSSHSSAKNIITRSGSNPDTLSFDPPTVAHFMVPFERDKGFVDRSDIFSAIEDYFKAGERAALAGIGGVGKSQIAIEYCYRFREDFPYRHVFWIHSATRYRIYQTCKKIAQNLCLPGCNNPNADMFEVVSQALTSDTYGGWLIILDNADDVETFFNSDATQLSGKDSPKEPLAYSLPRGSHGRTLITTRDKTVGEMLTDSTTIKVNPMSHGSAEALFLSKVAQPSQNTSRVGQLLKTVDYVPLAITQAAAYIRKNDLDIEEYIEILHKDDSEIEALLSKDFPNLRRDSKSQNSIIRTWKVSFDAIRRRWKLSADLLSLMAVLDRQGIPKRLLKRDSESHTEFLDNIGTLQAFSLISADRQRATFNMHRLVQIATRMWLEMHGETTKWREEALTMLHARFPRGDYENWEICQGAYPHADAVTRHTFVPGLDLLRAKVLYNMASFDEVRGQYGLAFSKCSAAVNIQKSLLGVGHPDTLATMYLTALIHWHQGRYAEAERIQRETLELRANILGPDHPDTLKSMSNIGNSLLRQGRYEAAQEMHRRTLELRQNSLGLTHPDTLKSMNNVANSLYRLKQYEPAERTHRQTLALRESVLEPGHPDIFMSMSNLANSLDKQGKHAAAEDWHRRTLELRGDVLGSEHPDALKSMQGLANSLRKQGRSDAAREIYRKTLELREKALGPAHPDTIATRSDLRSLEESQYRNSPLHW</sequence>
<dbReference type="InterPro" id="IPR002182">
    <property type="entry name" value="NB-ARC"/>
</dbReference>
<keyword evidence="7" id="KW-1185">Reference proteome</keyword>
<dbReference type="PANTHER" id="PTHR46082:SF11">
    <property type="entry name" value="AAA+ ATPASE DOMAIN-CONTAINING PROTEIN-RELATED"/>
    <property type="match status" value="1"/>
</dbReference>
<name>A0A9P8M118_9HYPO</name>
<dbReference type="SUPFAM" id="SSF53167">
    <property type="entry name" value="Purine and uridine phosphorylases"/>
    <property type="match status" value="1"/>
</dbReference>
<evidence type="ECO:0000259" key="4">
    <source>
        <dbReference type="Pfam" id="PF01048"/>
    </source>
</evidence>
<dbReference type="PANTHER" id="PTHR46082">
    <property type="entry name" value="ATP/GTP-BINDING PROTEIN-RELATED"/>
    <property type="match status" value="1"/>
</dbReference>